<dbReference type="EC" id="4.1.1.5" evidence="4 9"/>
<reference evidence="10 11" key="1">
    <citation type="submission" date="2018-10" db="EMBL/GenBank/DDBJ databases">
        <title>Lactobacillus sp. R7 and Lactobacillus sp. R19 isolated from fermented mustard green product of Taiwan.</title>
        <authorList>
            <person name="Lin S.-T."/>
        </authorList>
    </citation>
    <scope>NUCLEOTIDE SEQUENCE [LARGE SCALE GENOMIC DNA]</scope>
    <source>
        <strain evidence="10 11">BCRC 81129</strain>
    </source>
</reference>
<evidence type="ECO:0000256" key="2">
    <source>
        <dbReference type="ARBA" id="ARBA00005170"/>
    </source>
</evidence>
<comment type="caution">
    <text evidence="10">The sequence shown here is derived from an EMBL/GenBank/DDBJ whole genome shotgun (WGS) entry which is preliminary data.</text>
</comment>
<keyword evidence="11" id="KW-1185">Reference proteome</keyword>
<evidence type="ECO:0000256" key="5">
    <source>
        <dbReference type="ARBA" id="ARBA00020164"/>
    </source>
</evidence>
<evidence type="ECO:0000256" key="3">
    <source>
        <dbReference type="ARBA" id="ARBA00007106"/>
    </source>
</evidence>
<evidence type="ECO:0000256" key="7">
    <source>
        <dbReference type="ARBA" id="ARBA00023061"/>
    </source>
</evidence>
<dbReference type="Proteomes" id="UP000297348">
    <property type="component" value="Unassembled WGS sequence"/>
</dbReference>
<dbReference type="InterPro" id="IPR005128">
    <property type="entry name" value="Acetolactate_a_deCO2ase"/>
</dbReference>
<comment type="similarity">
    <text evidence="3 9">Belongs to the alpha-acetolactate decarboxylase family.</text>
</comment>
<evidence type="ECO:0000256" key="9">
    <source>
        <dbReference type="PIRNR" id="PIRNR001332"/>
    </source>
</evidence>
<dbReference type="PANTHER" id="PTHR35524">
    <property type="entry name" value="ALPHA-ACETOLACTATE DECARBOXYLASE"/>
    <property type="match status" value="1"/>
</dbReference>
<comment type="catalytic activity">
    <reaction evidence="1 9">
        <text>(2S)-2-acetolactate + H(+) = (R)-acetoin + CO2</text>
        <dbReference type="Rhea" id="RHEA:21580"/>
        <dbReference type="ChEBI" id="CHEBI:15378"/>
        <dbReference type="ChEBI" id="CHEBI:15686"/>
        <dbReference type="ChEBI" id="CHEBI:16526"/>
        <dbReference type="ChEBI" id="CHEBI:58476"/>
        <dbReference type="EC" id="4.1.1.5"/>
    </reaction>
</comment>
<dbReference type="EMBL" id="RKLX01000014">
    <property type="protein sequence ID" value="TGD18273.1"/>
    <property type="molecule type" value="Genomic_DNA"/>
</dbReference>
<evidence type="ECO:0000256" key="8">
    <source>
        <dbReference type="ARBA" id="ARBA00023239"/>
    </source>
</evidence>
<dbReference type="GO" id="GO:0047605">
    <property type="term" value="F:acetolactate decarboxylase activity"/>
    <property type="evidence" value="ECO:0007669"/>
    <property type="project" value="UniProtKB-UniRule"/>
</dbReference>
<dbReference type="Pfam" id="PF03306">
    <property type="entry name" value="AAL_decarboxy"/>
    <property type="match status" value="1"/>
</dbReference>
<accession>A0A4Z0JAW0</accession>
<dbReference type="NCBIfam" id="TIGR01252">
    <property type="entry name" value="acetolac_decarb"/>
    <property type="match status" value="1"/>
</dbReference>
<dbReference type="CDD" id="cd17299">
    <property type="entry name" value="acetolactate_decarboxylase"/>
    <property type="match status" value="1"/>
</dbReference>
<gene>
    <name evidence="10" type="primary">budA</name>
    <name evidence="10" type="ORF">EGT51_08895</name>
</gene>
<evidence type="ECO:0000313" key="11">
    <source>
        <dbReference type="Proteomes" id="UP000297348"/>
    </source>
</evidence>
<dbReference type="PANTHER" id="PTHR35524:SF1">
    <property type="entry name" value="ALPHA-ACETOLACTATE DECARBOXYLASE"/>
    <property type="match status" value="1"/>
</dbReference>
<dbReference type="RefSeq" id="WP_135368342.1">
    <property type="nucleotide sequence ID" value="NZ_RKLX01000014.1"/>
</dbReference>
<keyword evidence="7 9" id="KW-0005">Acetoin biosynthesis</keyword>
<organism evidence="10 11">
    <name type="scientific">Levilactobacillus suantsaiihabitans</name>
    <dbReference type="NCBI Taxonomy" id="2487722"/>
    <lineage>
        <taxon>Bacteria</taxon>
        <taxon>Bacillati</taxon>
        <taxon>Bacillota</taxon>
        <taxon>Bacilli</taxon>
        <taxon>Lactobacillales</taxon>
        <taxon>Lactobacillaceae</taxon>
        <taxon>Levilactobacillus</taxon>
    </lineage>
</organism>
<evidence type="ECO:0000256" key="6">
    <source>
        <dbReference type="ARBA" id="ARBA00022793"/>
    </source>
</evidence>
<dbReference type="AlphaFoldDB" id="A0A4Z0JAW0"/>
<dbReference type="PIRSF" id="PIRSF001332">
    <property type="entry name" value="Acetolac_decarb"/>
    <property type="match status" value="1"/>
</dbReference>
<proteinExistence type="inferred from homology"/>
<sequence length="236" mass="25180">MNTTTLYQHGTLALLVPGLLAGTLTMQDLLRHGDTGIGTGAGLDGELIILAGHPYQVTAQGAVHEVADDFTVPFANAHFADYQPLMSVLGASDVDLNHQIRALAQFDNAFFSVKVTGVFTAIRTRAVAKSEPPYQTLAQAAKQQRVFSRGEIAGTLIGYYAPQIFDGIAVGGFHDHFLAADHSFGGHLLGFEKVTGDVSIQAFNTLAQHLPVANAAYRGHDFSADDITGDVHRAEH</sequence>
<keyword evidence="6 9" id="KW-0210">Decarboxylase</keyword>
<dbReference type="Gene3D" id="3.30.1330.80">
    <property type="entry name" value="Hypothetical protein, similar to alpha- acetolactate decarboxylase, domain 2"/>
    <property type="match status" value="2"/>
</dbReference>
<dbReference type="UniPathway" id="UPA00626">
    <property type="reaction ID" value="UER00678"/>
</dbReference>
<evidence type="ECO:0000256" key="1">
    <source>
        <dbReference type="ARBA" id="ARBA00001784"/>
    </source>
</evidence>
<protein>
    <recommendedName>
        <fullName evidence="5 9">Alpha-acetolactate decarboxylase</fullName>
        <ecNumber evidence="4 9">4.1.1.5</ecNumber>
    </recommendedName>
</protein>
<dbReference type="SUPFAM" id="SSF117856">
    <property type="entry name" value="AF0104/ALDC/Ptd012-like"/>
    <property type="match status" value="1"/>
</dbReference>
<evidence type="ECO:0000256" key="4">
    <source>
        <dbReference type="ARBA" id="ARBA00013204"/>
    </source>
</evidence>
<keyword evidence="8 9" id="KW-0456">Lyase</keyword>
<evidence type="ECO:0000313" key="10">
    <source>
        <dbReference type="EMBL" id="TGD18273.1"/>
    </source>
</evidence>
<dbReference type="GO" id="GO:0045151">
    <property type="term" value="P:acetoin biosynthetic process"/>
    <property type="evidence" value="ECO:0007669"/>
    <property type="project" value="UniProtKB-UniRule"/>
</dbReference>
<name>A0A4Z0JAW0_9LACO</name>
<dbReference type="OrthoDB" id="8612680at2"/>
<comment type="pathway">
    <text evidence="2 9">Polyol metabolism; (R,R)-butane-2,3-diol biosynthesis; (R,R)-butane-2,3-diol from pyruvate: step 2/3.</text>
</comment>